<comment type="caution">
    <text evidence="2">The sequence shown here is derived from an EMBL/GenBank/DDBJ whole genome shotgun (WGS) entry which is preliminary data.</text>
</comment>
<organism evidence="2 3">
    <name type="scientific">Ficus carica</name>
    <name type="common">Common fig</name>
    <dbReference type="NCBI Taxonomy" id="3494"/>
    <lineage>
        <taxon>Eukaryota</taxon>
        <taxon>Viridiplantae</taxon>
        <taxon>Streptophyta</taxon>
        <taxon>Embryophyta</taxon>
        <taxon>Tracheophyta</taxon>
        <taxon>Spermatophyta</taxon>
        <taxon>Magnoliopsida</taxon>
        <taxon>eudicotyledons</taxon>
        <taxon>Gunneridae</taxon>
        <taxon>Pentapetalae</taxon>
        <taxon>rosids</taxon>
        <taxon>fabids</taxon>
        <taxon>Rosales</taxon>
        <taxon>Moraceae</taxon>
        <taxon>Ficeae</taxon>
        <taxon>Ficus</taxon>
    </lineage>
</organism>
<feature type="region of interest" description="Disordered" evidence="1">
    <location>
        <begin position="46"/>
        <end position="74"/>
    </location>
</feature>
<evidence type="ECO:0000313" key="3">
    <source>
        <dbReference type="Proteomes" id="UP001187192"/>
    </source>
</evidence>
<gene>
    <name evidence="2" type="ORF">TIFTF001_033057</name>
</gene>
<feature type="compositionally biased region" description="Basic and acidic residues" evidence="1">
    <location>
        <begin position="59"/>
        <end position="74"/>
    </location>
</feature>
<sequence length="85" mass="9618">MGKQPHCEILLYTIFLLQEMTSPPIEARTLVRRRGDFPSKHMLLKSLNPQDLHSAKRVGQKDATSRAKSSKTSDEKAALIVKFII</sequence>
<dbReference type="Gramene" id="FCD_00029272-RA">
    <property type="protein sequence ID" value="FCD_00029272-RA:cds"/>
    <property type="gene ID" value="FCD_00029272"/>
</dbReference>
<dbReference type="Proteomes" id="UP001187192">
    <property type="component" value="Unassembled WGS sequence"/>
</dbReference>
<dbReference type="AlphaFoldDB" id="A0AA88DXS7"/>
<name>A0AA88DXS7_FICCA</name>
<reference evidence="2" key="1">
    <citation type="submission" date="2023-07" db="EMBL/GenBank/DDBJ databases">
        <title>draft genome sequence of fig (Ficus carica).</title>
        <authorList>
            <person name="Takahashi T."/>
            <person name="Nishimura K."/>
        </authorList>
    </citation>
    <scope>NUCLEOTIDE SEQUENCE</scope>
</reference>
<evidence type="ECO:0000313" key="2">
    <source>
        <dbReference type="EMBL" id="GMN63975.1"/>
    </source>
</evidence>
<evidence type="ECO:0000256" key="1">
    <source>
        <dbReference type="SAM" id="MobiDB-lite"/>
    </source>
</evidence>
<proteinExistence type="predicted"/>
<accession>A0AA88DXS7</accession>
<dbReference type="EMBL" id="BTGU01000164">
    <property type="protein sequence ID" value="GMN63975.1"/>
    <property type="molecule type" value="Genomic_DNA"/>
</dbReference>
<keyword evidence="3" id="KW-1185">Reference proteome</keyword>
<protein>
    <submittedName>
        <fullName evidence="2">Uncharacterized protein</fullName>
    </submittedName>
</protein>